<dbReference type="InterPro" id="IPR055775">
    <property type="entry name" value="DUF7351"/>
</dbReference>
<proteinExistence type="predicted"/>
<dbReference type="AlphaFoldDB" id="L0IFD6"/>
<dbReference type="InterPro" id="IPR055771">
    <property type="entry name" value="DUF7347"/>
</dbReference>
<sequence length="295" mass="32019">MTLDDAIEGSDETVIDAIGVLGNRRRLEVLLALAEAGERSDGARATLTFSELYDAVDLDSSSQFAYHLDRLVGPFLSETDDGYRLTYSANKIVRAIRSGEYESTPAFEARAIDGVCVFCESASLVATLEDEHFLVRCDQCASTLVTDLFPQSQSRGRTPAEIVDSFGHRIWSSVVESRAAVCPECHGRVDATVESLDRSGESAAVLASTCRECGFTFSLPVEVAAVVHPAAISHCWENGISLWDVPLWEFFEWIVSGAVTADVDSLDPVNVRFELAFGGDSLHLRLDDSLAVTVA</sequence>
<evidence type="ECO:0000313" key="4">
    <source>
        <dbReference type="Proteomes" id="UP000010846"/>
    </source>
</evidence>
<keyword evidence="4" id="KW-1185">Reference proteome</keyword>
<dbReference type="STRING" id="797302.Halru_2986"/>
<dbReference type="KEGG" id="hru:Halru_2986"/>
<dbReference type="Pfam" id="PF24042">
    <property type="entry name" value="DUF7351"/>
    <property type="match status" value="1"/>
</dbReference>
<dbReference type="RefSeq" id="WP_015302139.1">
    <property type="nucleotide sequence ID" value="NC_019964.1"/>
</dbReference>
<name>L0IFD6_HALRX</name>
<dbReference type="GeneID" id="14378058"/>
<protein>
    <submittedName>
        <fullName evidence="3">Uncharacterized protein</fullName>
    </submittedName>
</protein>
<gene>
    <name evidence="3" type="ordered locus">Halru_2986</name>
</gene>
<dbReference type="Proteomes" id="UP000010846">
    <property type="component" value="Chromosome"/>
</dbReference>
<dbReference type="HOGENOM" id="CLU_060475_0_0_2"/>
<feature type="domain" description="DUF7347" evidence="1">
    <location>
        <begin position="16"/>
        <end position="96"/>
    </location>
</feature>
<reference evidence="3" key="1">
    <citation type="submission" date="2011-09" db="EMBL/GenBank/DDBJ databases">
        <title>Complete sequence of Halovivax ruber XH-70.</title>
        <authorList>
            <consortium name="US DOE Joint Genome Institute"/>
            <person name="Lucas S."/>
            <person name="Han J."/>
            <person name="Lapidus A."/>
            <person name="Cheng J.-F."/>
            <person name="Goodwin L."/>
            <person name="Pitluck S."/>
            <person name="Peters L."/>
            <person name="Mikhailova N."/>
            <person name="Davenport K."/>
            <person name="Detter J.C."/>
            <person name="Han C."/>
            <person name="Tapia R."/>
            <person name="Land M."/>
            <person name="Hauser L."/>
            <person name="Kyrpides N."/>
            <person name="Ivanova N."/>
            <person name="Pagani I."/>
            <person name="Sproer C."/>
            <person name="Anderson I."/>
            <person name="Woyke T."/>
        </authorList>
    </citation>
    <scope>NUCLEOTIDE SEQUENCE</scope>
    <source>
        <strain evidence="3">XH-70</strain>
    </source>
</reference>
<organism evidence="3 4">
    <name type="scientific">Halovivax ruber (strain DSM 18193 / JCM 13892 / XH-70)</name>
    <dbReference type="NCBI Taxonomy" id="797302"/>
    <lineage>
        <taxon>Archaea</taxon>
        <taxon>Methanobacteriati</taxon>
        <taxon>Methanobacteriota</taxon>
        <taxon>Stenosarchaea group</taxon>
        <taxon>Halobacteria</taxon>
        <taxon>Halobacteriales</taxon>
        <taxon>Natrialbaceae</taxon>
        <taxon>Halovivax</taxon>
    </lineage>
</organism>
<dbReference type="EMBL" id="CP003050">
    <property type="protein sequence ID" value="AGB17553.1"/>
    <property type="molecule type" value="Genomic_DNA"/>
</dbReference>
<dbReference type="Pfam" id="PF24038">
    <property type="entry name" value="DUF7347"/>
    <property type="match status" value="1"/>
</dbReference>
<evidence type="ECO:0000259" key="2">
    <source>
        <dbReference type="Pfam" id="PF24042"/>
    </source>
</evidence>
<dbReference type="eggNOG" id="arCOG03860">
    <property type="taxonomic scope" value="Archaea"/>
</dbReference>
<accession>L0IFD6</accession>
<evidence type="ECO:0000313" key="3">
    <source>
        <dbReference type="EMBL" id="AGB17553.1"/>
    </source>
</evidence>
<feature type="domain" description="DUF7351" evidence="2">
    <location>
        <begin position="113"/>
        <end position="292"/>
    </location>
</feature>
<evidence type="ECO:0000259" key="1">
    <source>
        <dbReference type="Pfam" id="PF24038"/>
    </source>
</evidence>
<dbReference type="OrthoDB" id="8482at2157"/>